<feature type="compositionally biased region" description="Basic residues" evidence="7">
    <location>
        <begin position="853"/>
        <end position="863"/>
    </location>
</feature>
<evidence type="ECO:0000256" key="2">
    <source>
        <dbReference type="ARBA" id="ARBA00022723"/>
    </source>
</evidence>
<dbReference type="Proteomes" id="UP000284842">
    <property type="component" value="Unassembled WGS sequence"/>
</dbReference>
<feature type="compositionally biased region" description="Acidic residues" evidence="7">
    <location>
        <begin position="932"/>
        <end position="941"/>
    </location>
</feature>
<evidence type="ECO:0000256" key="5">
    <source>
        <dbReference type="ARBA" id="ARBA00023242"/>
    </source>
</evidence>
<feature type="compositionally biased region" description="Low complexity" evidence="7">
    <location>
        <begin position="864"/>
        <end position="894"/>
    </location>
</feature>
<comment type="subcellular location">
    <subcellularLocation>
        <location evidence="1">Nucleus</location>
    </subcellularLocation>
</comment>
<evidence type="ECO:0000256" key="7">
    <source>
        <dbReference type="SAM" id="MobiDB-lite"/>
    </source>
</evidence>
<feature type="region of interest" description="Disordered" evidence="7">
    <location>
        <begin position="622"/>
        <end position="644"/>
    </location>
</feature>
<dbReference type="PANTHER" id="PTHR46174">
    <property type="entry name" value="CXXC-TYPE ZINC FINGER PROTEIN 1"/>
    <property type="match status" value="1"/>
</dbReference>
<feature type="compositionally biased region" description="Basic and acidic residues" evidence="7">
    <location>
        <begin position="109"/>
        <end position="131"/>
    </location>
</feature>
<name>A0A409YV95_9AGAR</name>
<feature type="compositionally biased region" description="Pro residues" evidence="7">
    <location>
        <begin position="519"/>
        <end position="532"/>
    </location>
</feature>
<evidence type="ECO:0000256" key="3">
    <source>
        <dbReference type="ARBA" id="ARBA00022771"/>
    </source>
</evidence>
<feature type="domain" description="PHD-type" evidence="8">
    <location>
        <begin position="947"/>
        <end position="998"/>
    </location>
</feature>
<feature type="compositionally biased region" description="Low complexity" evidence="7">
    <location>
        <begin position="833"/>
        <end position="852"/>
    </location>
</feature>
<dbReference type="InterPro" id="IPR019786">
    <property type="entry name" value="Zinc_finger_PHD-type_CS"/>
</dbReference>
<evidence type="ECO:0000256" key="6">
    <source>
        <dbReference type="PROSITE-ProRule" id="PRU00146"/>
    </source>
</evidence>
<dbReference type="GO" id="GO:0008270">
    <property type="term" value="F:zinc ion binding"/>
    <property type="evidence" value="ECO:0007669"/>
    <property type="project" value="UniProtKB-KW"/>
</dbReference>
<dbReference type="InterPro" id="IPR011011">
    <property type="entry name" value="Znf_FYVE_PHD"/>
</dbReference>
<feature type="compositionally biased region" description="Pro residues" evidence="7">
    <location>
        <begin position="451"/>
        <end position="462"/>
    </location>
</feature>
<feature type="compositionally biased region" description="Low complexity" evidence="7">
    <location>
        <begin position="622"/>
        <end position="631"/>
    </location>
</feature>
<feature type="compositionally biased region" description="Low complexity" evidence="7">
    <location>
        <begin position="748"/>
        <end position="760"/>
    </location>
</feature>
<keyword evidence="5" id="KW-0539">Nucleus</keyword>
<dbReference type="OrthoDB" id="436852at2759"/>
<feature type="region of interest" description="Disordered" evidence="7">
    <location>
        <begin position="302"/>
        <end position="610"/>
    </location>
</feature>
<feature type="region of interest" description="Disordered" evidence="7">
    <location>
        <begin position="661"/>
        <end position="941"/>
    </location>
</feature>
<feature type="compositionally biased region" description="Basic and acidic residues" evidence="7">
    <location>
        <begin position="538"/>
        <end position="551"/>
    </location>
</feature>
<feature type="compositionally biased region" description="Basic and acidic residues" evidence="7">
    <location>
        <begin position="31"/>
        <end position="43"/>
    </location>
</feature>
<dbReference type="EMBL" id="NHTK01000564">
    <property type="protein sequence ID" value="PPR06889.1"/>
    <property type="molecule type" value="Genomic_DNA"/>
</dbReference>
<protein>
    <recommendedName>
        <fullName evidence="8">PHD-type domain-containing protein</fullName>
    </recommendedName>
</protein>
<dbReference type="GO" id="GO:0045893">
    <property type="term" value="P:positive regulation of DNA-templated transcription"/>
    <property type="evidence" value="ECO:0007669"/>
    <property type="project" value="TreeGrafter"/>
</dbReference>
<evidence type="ECO:0000256" key="4">
    <source>
        <dbReference type="ARBA" id="ARBA00022833"/>
    </source>
</evidence>
<feature type="compositionally biased region" description="Basic and acidic residues" evidence="7">
    <location>
        <begin position="398"/>
        <end position="418"/>
    </location>
</feature>
<feature type="compositionally biased region" description="Polar residues" evidence="7">
    <location>
        <begin position="733"/>
        <end position="745"/>
    </location>
</feature>
<accession>A0A409YV95</accession>
<feature type="compositionally biased region" description="Polar residues" evidence="7">
    <location>
        <begin position="702"/>
        <end position="724"/>
    </location>
</feature>
<proteinExistence type="predicted"/>
<dbReference type="InterPro" id="IPR019787">
    <property type="entry name" value="Znf_PHD-finger"/>
</dbReference>
<feature type="compositionally biased region" description="Polar residues" evidence="7">
    <location>
        <begin position="577"/>
        <end position="587"/>
    </location>
</feature>
<feature type="compositionally biased region" description="Basic and acidic residues" evidence="7">
    <location>
        <begin position="464"/>
        <end position="490"/>
    </location>
</feature>
<feature type="compositionally biased region" description="Basic and acidic residues" evidence="7">
    <location>
        <begin position="501"/>
        <end position="511"/>
    </location>
</feature>
<dbReference type="Pfam" id="PF00628">
    <property type="entry name" value="PHD"/>
    <property type="match status" value="1"/>
</dbReference>
<feature type="compositionally biased region" description="Low complexity" evidence="7">
    <location>
        <begin position="325"/>
        <end position="342"/>
    </location>
</feature>
<comment type="caution">
    <text evidence="9">The sequence shown here is derived from an EMBL/GenBank/DDBJ whole genome shotgun (WGS) entry which is preliminary data.</text>
</comment>
<reference evidence="9 10" key="1">
    <citation type="journal article" date="2018" name="Evol. Lett.">
        <title>Horizontal gene cluster transfer increased hallucinogenic mushroom diversity.</title>
        <authorList>
            <person name="Reynolds H.T."/>
            <person name="Vijayakumar V."/>
            <person name="Gluck-Thaler E."/>
            <person name="Korotkin H.B."/>
            <person name="Matheny P.B."/>
            <person name="Slot J.C."/>
        </authorList>
    </citation>
    <scope>NUCLEOTIDE SEQUENCE [LARGE SCALE GENOMIC DNA]</scope>
    <source>
        <strain evidence="9 10">2629</strain>
    </source>
</reference>
<feature type="compositionally biased region" description="Polar residues" evidence="7">
    <location>
        <begin position="770"/>
        <end position="781"/>
    </location>
</feature>
<feature type="region of interest" description="Disordered" evidence="7">
    <location>
        <begin position="1263"/>
        <end position="1320"/>
    </location>
</feature>
<feature type="compositionally biased region" description="Low complexity" evidence="7">
    <location>
        <begin position="793"/>
        <end position="826"/>
    </location>
</feature>
<dbReference type="InterPro" id="IPR001965">
    <property type="entry name" value="Znf_PHD"/>
</dbReference>
<feature type="region of interest" description="Disordered" evidence="7">
    <location>
        <begin position="87"/>
        <end position="147"/>
    </location>
</feature>
<dbReference type="SMART" id="SM00249">
    <property type="entry name" value="PHD"/>
    <property type="match status" value="1"/>
</dbReference>
<evidence type="ECO:0000313" key="10">
    <source>
        <dbReference type="Proteomes" id="UP000284842"/>
    </source>
</evidence>
<feature type="compositionally biased region" description="Polar residues" evidence="7">
    <location>
        <begin position="898"/>
        <end position="919"/>
    </location>
</feature>
<dbReference type="InterPro" id="IPR013083">
    <property type="entry name" value="Znf_RING/FYVE/PHD"/>
</dbReference>
<organism evidence="9 10">
    <name type="scientific">Panaeolus cyanescens</name>
    <dbReference type="NCBI Taxonomy" id="181874"/>
    <lineage>
        <taxon>Eukaryota</taxon>
        <taxon>Fungi</taxon>
        <taxon>Dikarya</taxon>
        <taxon>Basidiomycota</taxon>
        <taxon>Agaricomycotina</taxon>
        <taxon>Agaricomycetes</taxon>
        <taxon>Agaricomycetidae</taxon>
        <taxon>Agaricales</taxon>
        <taxon>Agaricineae</taxon>
        <taxon>Galeropsidaceae</taxon>
        <taxon>Panaeolus</taxon>
    </lineage>
</organism>
<sequence>MASRRLDISSLLCDNNPPSFSPLDVLVQAATEERNKINSDDHPPPPPQQQQQQQQQQHQQYDHRVSSPISPTLTRRIPYEDPQFHIQRHHHHHSQQSQQLSHPSQHQDIIPHQDRQQRSQDVHFIDNEQRRRSQQQQYEAEYRERHLVQQRPRDLDLYRRQQAEQELRAQEAQRRQLEEEQRRQREEEQQRILYQREREELVRIERQKEYERRQYEEERRREAERIRELEYQRQLELERRRKEEEVELERRRERERRERERERERELLERERERQQRETEMARLEEERLAEQRRRQRFHDLLGNESYPHSPSIHHLVSSPPPPSTILNISSPLISSDSIPDSRPVKKPRYSQSPIQDNKDIRTTRIDSPVAGPSSAAPHRPGSGHGQTRKIVAVSDLLSDKDQPPSSRPESRDRDPHRILSPLGRRSPPGSQIGRAKAARKSDEHAAKDPVNPPPPPPPPIIPREIKLEIESSKPPPKSEEPIKVKEEVKPRHRVITQDFKPQHVNDDSRPKKTVKTSPPAPPPQPQQPPQPIRQVHSHVEPIRQQDDDPHAWFLSQFEEEPSPTTSARPDPPRSPTPSVSPISSAIPTRPAPPIKAKSPPVSHPSLTPITAAVALEQELEELVSSPTVASKPPPSKVKKQDIADVDMDLEIDAAVSELVGTLEEDDPPNVKHEPVGMEVDVEDELLSLVDERPQQPLPTLAPSNTSRKPLSSSIPASRTSATPTAVPVANVPGSTAKQQQQSPPLRSADSQASPPSSLSVPPPVISSAGPTLTARSSARSTADRESMPPPSMTSSASTSVASAKKGATSVERAGSVVPSASSSAPTKKKPSAKNATEPKTSSSSSATSATKSRAKPAAKGKKTAGAGAPSAAATAAKSTSTTPTTATPISGTAKTGKAQSNKKTLQNRGGTRSRSTSVMPVETDVVKPEKQEEEEEDSDNANDQDKLYCVCKTKYDEDRFMIACDKCDEWYHTQCVRMPELEVDLVDQFICPPCIQKHPHLNLRTTYKQRCLNGLRHPDPSSSKACHKAARGAFSKYCSDDCGVKYMQSLIDNWSKKGNKTDKLLESVKHAEKREGVVHCVVELDAPGKGMMDVDVKQEQDDKDTKPVTSTKRQEIVLPTQTKVEREVERLKGLLDDVLKFKEEIQKGMEVVLWREQLLALASKRSINHDLCGWDQRLCLDDEEWIEMGSSVFEAYDSKKGDDGDVEMDGNEWWCPEDSSCSRHSGWRDVRFKDISKEKDKKENALSKLSARELELRSRILRIQDPDNDGNKEETIQEPIPSVPYKSTNSKLVNGASKIKSGNVSVDTQKKNRKRKVPA</sequence>
<dbReference type="SUPFAM" id="SSF57903">
    <property type="entry name" value="FYVE/PHD zinc finger"/>
    <property type="match status" value="1"/>
</dbReference>
<dbReference type="InParanoid" id="A0A409YV95"/>
<dbReference type="PANTHER" id="PTHR46174:SF1">
    <property type="entry name" value="CXXC-TYPE ZINC FINGER PROTEIN 1"/>
    <property type="match status" value="1"/>
</dbReference>
<feature type="compositionally biased region" description="Low complexity" evidence="7">
    <location>
        <begin position="49"/>
        <end position="59"/>
    </location>
</feature>
<keyword evidence="3 6" id="KW-0863">Zinc-finger</keyword>
<dbReference type="PROSITE" id="PS01359">
    <property type="entry name" value="ZF_PHD_1"/>
    <property type="match status" value="1"/>
</dbReference>
<dbReference type="GO" id="GO:0048188">
    <property type="term" value="C:Set1C/COMPASS complex"/>
    <property type="evidence" value="ECO:0007669"/>
    <property type="project" value="InterPro"/>
</dbReference>
<feature type="region of interest" description="Disordered" evidence="7">
    <location>
        <begin position="1"/>
        <end position="75"/>
    </location>
</feature>
<dbReference type="Gene3D" id="3.30.40.10">
    <property type="entry name" value="Zinc/RING finger domain, C3HC4 (zinc finger)"/>
    <property type="match status" value="1"/>
</dbReference>
<evidence type="ECO:0000256" key="1">
    <source>
        <dbReference type="ARBA" id="ARBA00004123"/>
    </source>
</evidence>
<feature type="region of interest" description="Disordered" evidence="7">
    <location>
        <begin position="242"/>
        <end position="282"/>
    </location>
</feature>
<dbReference type="PROSITE" id="PS50016">
    <property type="entry name" value="ZF_PHD_2"/>
    <property type="match status" value="1"/>
</dbReference>
<evidence type="ECO:0000259" key="8">
    <source>
        <dbReference type="PROSITE" id="PS50016"/>
    </source>
</evidence>
<dbReference type="InterPro" id="IPR037869">
    <property type="entry name" value="Spp1/CFP1"/>
</dbReference>
<dbReference type="CDD" id="cd16039">
    <property type="entry name" value="PHD_SPP1"/>
    <property type="match status" value="1"/>
</dbReference>
<dbReference type="STRING" id="181874.A0A409YV95"/>
<keyword evidence="2" id="KW-0479">Metal-binding</keyword>
<feature type="compositionally biased region" description="Basic and acidic residues" evidence="7">
    <location>
        <begin position="1263"/>
        <end position="1276"/>
    </location>
</feature>
<keyword evidence="4" id="KW-0862">Zinc</keyword>
<evidence type="ECO:0000313" key="9">
    <source>
        <dbReference type="EMBL" id="PPR06889.1"/>
    </source>
</evidence>
<keyword evidence="10" id="KW-1185">Reference proteome</keyword>
<feature type="compositionally biased region" description="Low complexity" evidence="7">
    <location>
        <begin position="95"/>
        <end position="107"/>
    </location>
</feature>
<gene>
    <name evidence="9" type="ORF">CVT24_011579</name>
</gene>